<gene>
    <name evidence="7" type="ORF">KBTEX_03622</name>
</gene>
<feature type="transmembrane region" description="Helical" evidence="6">
    <location>
        <begin position="174"/>
        <end position="193"/>
    </location>
</feature>
<reference evidence="7" key="1">
    <citation type="submission" date="2019-06" db="EMBL/GenBank/DDBJ databases">
        <authorList>
            <person name="Murdoch R.W."/>
            <person name="Fathepure B."/>
        </authorList>
    </citation>
    <scope>NUCLEOTIDE SEQUENCE</scope>
</reference>
<feature type="transmembrane region" description="Helical" evidence="6">
    <location>
        <begin position="265"/>
        <end position="282"/>
    </location>
</feature>
<evidence type="ECO:0008006" key="8">
    <source>
        <dbReference type="Google" id="ProtNLM"/>
    </source>
</evidence>
<evidence type="ECO:0000313" key="7">
    <source>
        <dbReference type="EMBL" id="QEA07273.1"/>
    </source>
</evidence>
<keyword evidence="4 6" id="KW-1133">Transmembrane helix</keyword>
<dbReference type="GO" id="GO:0005886">
    <property type="term" value="C:plasma membrane"/>
    <property type="evidence" value="ECO:0007669"/>
    <property type="project" value="UniProtKB-SubCell"/>
</dbReference>
<organism evidence="7">
    <name type="scientific">uncultured organism</name>
    <dbReference type="NCBI Taxonomy" id="155900"/>
    <lineage>
        <taxon>unclassified sequences</taxon>
        <taxon>environmental samples</taxon>
    </lineage>
</organism>
<sequence length="460" mass="47380">MAGGQRHAGADATISKGALRRVLANSGKLLGGKTVSAVLGLITIALAVRALGIEGYGTLALVHTFTLVIGRVVNFKSWQAILRYGTPLLHDGDRPGLRRLIRFTALLDVASAAAAALVCATLAWSAGTLVGWPAAVTPMAALYGFSALFMVSATPLGVLRLFDRFDLLAVRSPVQSGVRLVGVGLAIALDWGIAGFLAVWFLARVLTTLSLIVCACGELARRGLLAGPADSWRGLRGRFPGILRFIGITSANAVLALGVEHMGTLAVGVLLGADAVGLFHVADRLARALSKPVKLLTPAIYPEIAGLLAAGETRRLRRLVLRTVAICGVLVLAVMAVLALAGDPLLGLMGGAPAREAYGVMLLLAFSVLLPVWWFPLGPLLISAGHPGRALLSQGVGTLVYLAAVAPLVHVMGVEGAGLAAAVSALARLLVRLAAALPWLRTAGSRGGGDNDGRVPLDGG</sequence>
<feature type="transmembrane region" description="Helical" evidence="6">
    <location>
        <begin position="30"/>
        <end position="50"/>
    </location>
</feature>
<proteinExistence type="predicted"/>
<feature type="transmembrane region" description="Helical" evidence="6">
    <location>
        <begin position="319"/>
        <end position="341"/>
    </location>
</feature>
<keyword evidence="5 6" id="KW-0472">Membrane</keyword>
<dbReference type="PANTHER" id="PTHR30250">
    <property type="entry name" value="PST FAMILY PREDICTED COLANIC ACID TRANSPORTER"/>
    <property type="match status" value="1"/>
</dbReference>
<comment type="subcellular location">
    <subcellularLocation>
        <location evidence="1">Cell membrane</location>
        <topology evidence="1">Multi-pass membrane protein</topology>
    </subcellularLocation>
</comment>
<dbReference type="Pfam" id="PF13440">
    <property type="entry name" value="Polysacc_synt_3"/>
    <property type="match status" value="1"/>
</dbReference>
<protein>
    <recommendedName>
        <fullName evidence="8">Polysaccharide biosynthesis protein C-terminal domain-containing protein</fullName>
    </recommendedName>
</protein>
<feature type="transmembrane region" description="Helical" evidence="6">
    <location>
        <begin position="139"/>
        <end position="162"/>
    </location>
</feature>
<dbReference type="PANTHER" id="PTHR30250:SF31">
    <property type="entry name" value="INNER MEMBRANE PROTEIN YGHQ"/>
    <property type="match status" value="1"/>
</dbReference>
<evidence type="ECO:0000256" key="4">
    <source>
        <dbReference type="ARBA" id="ARBA00022989"/>
    </source>
</evidence>
<dbReference type="AlphaFoldDB" id="A0A5B8RH32"/>
<feature type="transmembrane region" description="Helical" evidence="6">
    <location>
        <begin position="361"/>
        <end position="384"/>
    </location>
</feature>
<evidence type="ECO:0000256" key="5">
    <source>
        <dbReference type="ARBA" id="ARBA00023136"/>
    </source>
</evidence>
<keyword evidence="3 6" id="KW-0812">Transmembrane</keyword>
<name>A0A5B8RH32_9ZZZZ</name>
<feature type="transmembrane region" description="Helical" evidence="6">
    <location>
        <begin position="391"/>
        <end position="413"/>
    </location>
</feature>
<evidence type="ECO:0000256" key="6">
    <source>
        <dbReference type="SAM" id="Phobius"/>
    </source>
</evidence>
<dbReference type="EMBL" id="MN079223">
    <property type="protein sequence ID" value="QEA07273.1"/>
    <property type="molecule type" value="Genomic_DNA"/>
</dbReference>
<feature type="transmembrane region" description="Helical" evidence="6">
    <location>
        <begin position="103"/>
        <end position="127"/>
    </location>
</feature>
<evidence type="ECO:0000256" key="1">
    <source>
        <dbReference type="ARBA" id="ARBA00004651"/>
    </source>
</evidence>
<dbReference type="InterPro" id="IPR050833">
    <property type="entry name" value="Poly_Biosynth_Transport"/>
</dbReference>
<evidence type="ECO:0000256" key="3">
    <source>
        <dbReference type="ARBA" id="ARBA00022692"/>
    </source>
</evidence>
<accession>A0A5B8RH32</accession>
<evidence type="ECO:0000256" key="2">
    <source>
        <dbReference type="ARBA" id="ARBA00022475"/>
    </source>
</evidence>
<feature type="transmembrane region" description="Helical" evidence="6">
    <location>
        <begin position="56"/>
        <end position="73"/>
    </location>
</feature>
<keyword evidence="2" id="KW-1003">Cell membrane</keyword>